<dbReference type="RefSeq" id="WP_034572361.1">
    <property type="nucleotide sequence ID" value="NZ_JQBS01000018.1"/>
</dbReference>
<comment type="similarity">
    <text evidence="1 4">Belongs to the Gfo/Idh/MocA family.</text>
</comment>
<feature type="domain" description="Gfo/Idh/MocA-like oxidoreductase C-terminal" evidence="6">
    <location>
        <begin position="135"/>
        <end position="323"/>
    </location>
</feature>
<dbReference type="SUPFAM" id="SSF55347">
    <property type="entry name" value="Glyceraldehyde-3-phosphate dehydrogenase-like, C-terminal domain"/>
    <property type="match status" value="1"/>
</dbReference>
<gene>
    <name evidence="4" type="primary">iolG</name>
    <name evidence="7" type="ORF">IV74_GL000832</name>
</gene>
<dbReference type="PATRIC" id="fig|1449336.4.peg.847"/>
<dbReference type="EC" id="1.1.1.369" evidence="4"/>
<evidence type="ECO:0000313" key="8">
    <source>
        <dbReference type="Proteomes" id="UP000051658"/>
    </source>
</evidence>
<feature type="domain" description="Gfo/Idh/MocA-like oxidoreductase N-terminal" evidence="5">
    <location>
        <begin position="3"/>
        <end position="123"/>
    </location>
</feature>
<evidence type="ECO:0000259" key="6">
    <source>
        <dbReference type="Pfam" id="PF02894"/>
    </source>
</evidence>
<dbReference type="GO" id="GO:0019310">
    <property type="term" value="P:inositol catabolic process"/>
    <property type="evidence" value="ECO:0007669"/>
    <property type="project" value="UniProtKB-UniRule"/>
</dbReference>
<dbReference type="InterPro" id="IPR050424">
    <property type="entry name" value="Gfo-Idh-MocA_inositol_DH"/>
</dbReference>
<dbReference type="Pfam" id="PF01408">
    <property type="entry name" value="GFO_IDH_MocA"/>
    <property type="match status" value="1"/>
</dbReference>
<dbReference type="Pfam" id="PF02894">
    <property type="entry name" value="GFO_IDH_MocA_C"/>
    <property type="match status" value="1"/>
</dbReference>
<dbReference type="EC" id="1.1.1.18" evidence="4"/>
<comment type="caution">
    <text evidence="7">The sequence shown here is derived from an EMBL/GenBank/DDBJ whole genome shotgun (WGS) entry which is preliminary data.</text>
</comment>
<dbReference type="UniPathway" id="UPA00076">
    <property type="reaction ID" value="UER00143"/>
</dbReference>
<dbReference type="eggNOG" id="COG0673">
    <property type="taxonomic scope" value="Bacteria"/>
</dbReference>
<evidence type="ECO:0000313" key="7">
    <source>
        <dbReference type="EMBL" id="KRN56822.1"/>
    </source>
</evidence>
<dbReference type="PANTHER" id="PTHR43593">
    <property type="match status" value="1"/>
</dbReference>
<dbReference type="PANTHER" id="PTHR43593:SF1">
    <property type="entry name" value="INOSITOL 2-DEHYDROGENASE"/>
    <property type="match status" value="1"/>
</dbReference>
<keyword evidence="2 4" id="KW-0560">Oxidoreductase</keyword>
<evidence type="ECO:0000256" key="4">
    <source>
        <dbReference type="HAMAP-Rule" id="MF_01671"/>
    </source>
</evidence>
<dbReference type="GO" id="GO:0000166">
    <property type="term" value="F:nucleotide binding"/>
    <property type="evidence" value="ECO:0007669"/>
    <property type="project" value="InterPro"/>
</dbReference>
<sequence>MDLRIGVIGTGAIGQEHIQRLNHKTQGAHVVAISDINKEKATLLAKEIGAKFYETGEALIADPEVDAVVVTSWDPTHEQYVLEAIKHNKYVFCEKPLATDSEGCRRIVDAEVANGKKLVQVGFMRRYDRGYMELKEVIENRQLGEPLLLHCAHRNPTVDKNYETPMAIINTAIHEIDALRWLLQEDYVSVQVILPKQTSYTHEKLHDPQMVILETKSGIHIDLEVFVNCQFGYDIKCVVVCETGEISLEDPSYTRVKAKGKDYTTVSPDWQSRFMDAYDEEFQLWIHSIQADAITGPTAWDGYVASITMVACGVARESGERVAISLDSCPTLYQA</sequence>
<dbReference type="GO" id="GO:0050112">
    <property type="term" value="F:inositol 2-dehydrogenase (NAD+) activity"/>
    <property type="evidence" value="ECO:0007669"/>
    <property type="project" value="UniProtKB-UniRule"/>
</dbReference>
<proteinExistence type="inferred from homology"/>
<evidence type="ECO:0000256" key="2">
    <source>
        <dbReference type="ARBA" id="ARBA00023002"/>
    </source>
</evidence>
<accession>A0A0R2I002</accession>
<comment type="pathway">
    <text evidence="4">Polyol metabolism; myo-inositol degradation into acetyl-CoA; acetyl-CoA from myo-inositol: step 1/7.</text>
</comment>
<reference evidence="7 8" key="1">
    <citation type="journal article" date="2015" name="Genome Announc.">
        <title>Expanding the biotechnology potential of lactobacilli through comparative genomics of 213 strains and associated genera.</title>
        <authorList>
            <person name="Sun Z."/>
            <person name="Harris H.M."/>
            <person name="McCann A."/>
            <person name="Guo C."/>
            <person name="Argimon S."/>
            <person name="Zhang W."/>
            <person name="Yang X."/>
            <person name="Jeffery I.B."/>
            <person name="Cooney J.C."/>
            <person name="Kagawa T.F."/>
            <person name="Liu W."/>
            <person name="Song Y."/>
            <person name="Salvetti E."/>
            <person name="Wrobel A."/>
            <person name="Rasinkangas P."/>
            <person name="Parkhill J."/>
            <person name="Rea M.C."/>
            <person name="O'Sullivan O."/>
            <person name="Ritari J."/>
            <person name="Douillard F.P."/>
            <person name="Paul Ross R."/>
            <person name="Yang R."/>
            <person name="Briner A.E."/>
            <person name="Felis G.E."/>
            <person name="de Vos W.M."/>
            <person name="Barrangou R."/>
            <person name="Klaenhammer T.R."/>
            <person name="Caufield P.W."/>
            <person name="Cui Y."/>
            <person name="Zhang H."/>
            <person name="O'Toole P.W."/>
        </authorList>
    </citation>
    <scope>NUCLEOTIDE SEQUENCE [LARGE SCALE GENOMIC DNA]</scope>
    <source>
        <strain evidence="7 8">DSM 20623</strain>
    </source>
</reference>
<keyword evidence="3 4" id="KW-0520">NAD</keyword>
<dbReference type="InterPro" id="IPR023794">
    <property type="entry name" value="MI/DCI_dehydrogenase"/>
</dbReference>
<name>A0A0R2I002_CARDV</name>
<dbReference type="InterPro" id="IPR000683">
    <property type="entry name" value="Gfo/Idh/MocA-like_OxRdtase_N"/>
</dbReference>
<comment type="catalytic activity">
    <reaction evidence="4">
        <text>myo-inositol + NAD(+) = scyllo-inosose + NADH + H(+)</text>
        <dbReference type="Rhea" id="RHEA:16949"/>
        <dbReference type="ChEBI" id="CHEBI:15378"/>
        <dbReference type="ChEBI" id="CHEBI:17268"/>
        <dbReference type="ChEBI" id="CHEBI:17811"/>
        <dbReference type="ChEBI" id="CHEBI:57540"/>
        <dbReference type="ChEBI" id="CHEBI:57945"/>
        <dbReference type="EC" id="1.1.1.18"/>
    </reaction>
</comment>
<evidence type="ECO:0000256" key="3">
    <source>
        <dbReference type="ARBA" id="ARBA00023027"/>
    </source>
</evidence>
<dbReference type="Gene3D" id="3.40.50.720">
    <property type="entry name" value="NAD(P)-binding Rossmann-like Domain"/>
    <property type="match status" value="1"/>
</dbReference>
<comment type="function">
    <text evidence="4">Involved in the oxidation of myo-inositol (MI) and D-chiro-inositol (DCI) to 2-keto-myo-inositol (2KMI or 2-inosose) and 1-keto-D-chiro-inositol (1KDCI), respectively.</text>
</comment>
<organism evidence="7 8">
    <name type="scientific">Carnobacterium divergens DSM 20623</name>
    <dbReference type="NCBI Taxonomy" id="1449336"/>
    <lineage>
        <taxon>Bacteria</taxon>
        <taxon>Bacillati</taxon>
        <taxon>Bacillota</taxon>
        <taxon>Bacilli</taxon>
        <taxon>Lactobacillales</taxon>
        <taxon>Carnobacteriaceae</taxon>
        <taxon>Carnobacterium</taxon>
    </lineage>
</organism>
<dbReference type="EMBL" id="JQBS01000018">
    <property type="protein sequence ID" value="KRN56822.1"/>
    <property type="molecule type" value="Genomic_DNA"/>
</dbReference>
<keyword evidence="8" id="KW-1185">Reference proteome</keyword>
<dbReference type="InterPro" id="IPR004104">
    <property type="entry name" value="Gfo/Idh/MocA-like_OxRdtase_C"/>
</dbReference>
<dbReference type="Gene3D" id="3.30.360.10">
    <property type="entry name" value="Dihydrodipicolinate Reductase, domain 2"/>
    <property type="match status" value="1"/>
</dbReference>
<dbReference type="HAMAP" id="MF_01671">
    <property type="entry name" value="IolG"/>
    <property type="match status" value="1"/>
</dbReference>
<evidence type="ECO:0000256" key="1">
    <source>
        <dbReference type="ARBA" id="ARBA00010928"/>
    </source>
</evidence>
<comment type="catalytic activity">
    <reaction evidence="4">
        <text>1D-chiro-inositol + NAD(+) = scyllo-inosine + NADH + H(+)</text>
        <dbReference type="Rhea" id="RHEA:25832"/>
        <dbReference type="ChEBI" id="CHEBI:15378"/>
        <dbReference type="ChEBI" id="CHEBI:27372"/>
        <dbReference type="ChEBI" id="CHEBI:50920"/>
        <dbReference type="ChEBI" id="CHEBI:57540"/>
        <dbReference type="ChEBI" id="CHEBI:57945"/>
        <dbReference type="EC" id="1.1.1.369"/>
    </reaction>
</comment>
<comment type="subunit">
    <text evidence="4">Homotetramer.</text>
</comment>
<dbReference type="GeneID" id="89587771"/>
<dbReference type="AlphaFoldDB" id="A0A0R2I002"/>
<evidence type="ECO:0000259" key="5">
    <source>
        <dbReference type="Pfam" id="PF01408"/>
    </source>
</evidence>
<dbReference type="Proteomes" id="UP000051658">
    <property type="component" value="Unassembled WGS sequence"/>
</dbReference>
<dbReference type="SUPFAM" id="SSF51735">
    <property type="entry name" value="NAD(P)-binding Rossmann-fold domains"/>
    <property type="match status" value="1"/>
</dbReference>
<dbReference type="InterPro" id="IPR036291">
    <property type="entry name" value="NAD(P)-bd_dom_sf"/>
</dbReference>
<protein>
    <recommendedName>
        <fullName evidence="4">Inositol 2-dehydrogenase/D-chiro-inositol 3-dehydrogenase</fullName>
        <ecNumber evidence="4">1.1.1.18</ecNumber>
        <ecNumber evidence="4">1.1.1.369</ecNumber>
    </recommendedName>
    <alternativeName>
        <fullName evidence="4">Myo-inositol 2-dehydrogenase/D-chiro-inositol 3-dehydrogenase</fullName>
        <shortName evidence="4">MI 2-dehydrogenase/DCI 3-dehydrogenase</shortName>
    </alternativeName>
</protein>